<evidence type="ECO:0000256" key="8">
    <source>
        <dbReference type="ARBA" id="ARBA00022840"/>
    </source>
</evidence>
<comment type="similarity">
    <text evidence="2">In the N-terminal section; belongs to the APS kinase family.</text>
</comment>
<dbReference type="GO" id="GO:0004781">
    <property type="term" value="F:sulfate adenylyltransferase (ATP) activity"/>
    <property type="evidence" value="ECO:0007669"/>
    <property type="project" value="InterPro"/>
</dbReference>
<evidence type="ECO:0000259" key="13">
    <source>
        <dbReference type="Pfam" id="PF14306"/>
    </source>
</evidence>
<name>H2TKK6_TAKRU</name>
<dbReference type="FunCoup" id="H2TKK6">
    <property type="interactions" value="615"/>
</dbReference>
<dbReference type="GeneTree" id="ENSGT00390000009613"/>
<reference evidence="14 15" key="1">
    <citation type="journal article" date="2011" name="Genome Biol. Evol.">
        <title>Integration of the genetic map and genome assembly of fugu facilitates insights into distinct features of genome evolution in teleosts and mammals.</title>
        <authorList>
            <person name="Kai W."/>
            <person name="Kikuchi K."/>
            <person name="Tohari S."/>
            <person name="Chew A.K."/>
            <person name="Tay A."/>
            <person name="Fujiwara A."/>
            <person name="Hosoya S."/>
            <person name="Suetake H."/>
            <person name="Naruse K."/>
            <person name="Brenner S."/>
            <person name="Suzuki Y."/>
            <person name="Venkatesh B."/>
        </authorList>
    </citation>
    <scope>NUCLEOTIDE SEQUENCE [LARGE SCALE GENOMIC DNA]</scope>
</reference>
<dbReference type="FunFam" id="3.40.50.620:FF:000006">
    <property type="entry name" value="bifunctional 3'-phosphoadenosine 5'-phosphosulfate synthase 1"/>
    <property type="match status" value="1"/>
</dbReference>
<keyword evidence="15" id="KW-1185">Reference proteome</keyword>
<comment type="pathway">
    <text evidence="1">Sulfur metabolism; sulfate assimilation.</text>
</comment>
<dbReference type="InterPro" id="IPR024951">
    <property type="entry name" value="Sulfurylase_cat_dom"/>
</dbReference>
<dbReference type="NCBIfam" id="NF003013">
    <property type="entry name" value="PRK03846.1"/>
    <property type="match status" value="1"/>
</dbReference>
<dbReference type="CDD" id="cd00517">
    <property type="entry name" value="ATPS"/>
    <property type="match status" value="1"/>
</dbReference>
<evidence type="ECO:0000256" key="6">
    <source>
        <dbReference type="ARBA" id="ARBA00022741"/>
    </source>
</evidence>
<comment type="similarity">
    <text evidence="3">In the C-terminal section; belongs to the sulfate adenylyltransferase family.</text>
</comment>
<keyword evidence="5" id="KW-0548">Nucleotidyltransferase</keyword>
<dbReference type="Gene3D" id="3.40.50.300">
    <property type="entry name" value="P-loop containing nucleotide triphosphate hydrolases"/>
    <property type="match status" value="1"/>
</dbReference>
<dbReference type="GO" id="GO:0000103">
    <property type="term" value="P:sulfate assimilation"/>
    <property type="evidence" value="ECO:0007669"/>
    <property type="project" value="UniProtKB-UniPathway"/>
</dbReference>
<keyword evidence="9" id="KW-0511">Multifunctional enzyme</keyword>
<dbReference type="Pfam" id="PF14306">
    <property type="entry name" value="PUA_2"/>
    <property type="match status" value="1"/>
</dbReference>
<evidence type="ECO:0000313" key="14">
    <source>
        <dbReference type="Ensembl" id="ENSTRUP00000025210.3"/>
    </source>
</evidence>
<dbReference type="Proteomes" id="UP000005226">
    <property type="component" value="Chromosome 4"/>
</dbReference>
<gene>
    <name evidence="14" type="primary">LOC101080038</name>
</gene>
<dbReference type="SUPFAM" id="SSF52540">
    <property type="entry name" value="P-loop containing nucleoside triphosphate hydrolases"/>
    <property type="match status" value="1"/>
</dbReference>
<dbReference type="InterPro" id="IPR015947">
    <property type="entry name" value="PUA-like_sf"/>
</dbReference>
<dbReference type="Gene3D" id="3.40.50.620">
    <property type="entry name" value="HUPs"/>
    <property type="match status" value="1"/>
</dbReference>
<dbReference type="AlphaFoldDB" id="H2TKK6"/>
<dbReference type="InterPro" id="IPR002650">
    <property type="entry name" value="Sulphate_adenylyltransferase"/>
</dbReference>
<dbReference type="PANTHER" id="PTHR11055:SF16">
    <property type="entry name" value="BIFUNCTIONAL 3'-PHOSPHOADENOSINE 5'-PHOSPHOSULFATE SYNTHASE 2"/>
    <property type="match status" value="1"/>
</dbReference>
<dbReference type="GO" id="GO:0004020">
    <property type="term" value="F:adenylylsulfate kinase activity"/>
    <property type="evidence" value="ECO:0007669"/>
    <property type="project" value="InterPro"/>
</dbReference>
<keyword evidence="6" id="KW-0547">Nucleotide-binding</keyword>
<feature type="domain" description="ATP-sulfurylase PUA-like" evidence="13">
    <location>
        <begin position="324"/>
        <end position="478"/>
    </location>
</feature>
<evidence type="ECO:0000256" key="2">
    <source>
        <dbReference type="ARBA" id="ARBA00007268"/>
    </source>
</evidence>
<dbReference type="CDD" id="cd02027">
    <property type="entry name" value="APSK"/>
    <property type="match status" value="1"/>
</dbReference>
<dbReference type="UniPathway" id="UPA00097"/>
<dbReference type="Ensembl" id="ENSTRUT00000025313.3">
    <property type="protein sequence ID" value="ENSTRUP00000025210.3"/>
    <property type="gene ID" value="ENSTRUG00000010020.3"/>
</dbReference>
<dbReference type="NCBIfam" id="TIGR00339">
    <property type="entry name" value="sopT"/>
    <property type="match status" value="1"/>
</dbReference>
<feature type="domain" description="APS kinase" evidence="11">
    <location>
        <begin position="143"/>
        <end position="295"/>
    </location>
</feature>
<feature type="domain" description="Sulphate adenylyltransferase catalytic" evidence="12">
    <location>
        <begin position="487"/>
        <end position="709"/>
    </location>
</feature>
<dbReference type="STRING" id="31033.ENSTRUP00000025210"/>
<keyword evidence="8" id="KW-0067">ATP-binding</keyword>
<keyword evidence="4" id="KW-0808">Transferase</keyword>
<dbReference type="SUPFAM" id="SSF88697">
    <property type="entry name" value="PUA domain-like"/>
    <property type="match status" value="1"/>
</dbReference>
<protein>
    <submittedName>
        <fullName evidence="14">3'-phosphoadenosine 5'-phosphosulfate synthase 2a</fullName>
    </submittedName>
</protein>
<dbReference type="Pfam" id="PF01747">
    <property type="entry name" value="ATP-sulfurylase"/>
    <property type="match status" value="1"/>
</dbReference>
<evidence type="ECO:0000256" key="1">
    <source>
        <dbReference type="ARBA" id="ARBA00005050"/>
    </source>
</evidence>
<evidence type="ECO:0000256" key="7">
    <source>
        <dbReference type="ARBA" id="ARBA00022777"/>
    </source>
</evidence>
<dbReference type="OMA" id="IEIYKHH"/>
<dbReference type="GO" id="GO:0005524">
    <property type="term" value="F:ATP binding"/>
    <property type="evidence" value="ECO:0007669"/>
    <property type="project" value="UniProtKB-KW"/>
</dbReference>
<dbReference type="GO" id="GO:0050428">
    <property type="term" value="P:3'-phosphoadenosine 5'-phosphosulfate biosynthetic process"/>
    <property type="evidence" value="ECO:0007669"/>
    <property type="project" value="TreeGrafter"/>
</dbReference>
<dbReference type="FunFam" id="3.40.50.300:FF:000212">
    <property type="entry name" value="Adenylyl-sulfate kinase"/>
    <property type="match status" value="1"/>
</dbReference>
<evidence type="ECO:0000256" key="3">
    <source>
        <dbReference type="ARBA" id="ARBA00009290"/>
    </source>
</evidence>
<dbReference type="InterPro" id="IPR027417">
    <property type="entry name" value="P-loop_NTPase"/>
</dbReference>
<evidence type="ECO:0000256" key="5">
    <source>
        <dbReference type="ARBA" id="ARBA00022695"/>
    </source>
</evidence>
<dbReference type="InterPro" id="IPR002891">
    <property type="entry name" value="APS"/>
</dbReference>
<dbReference type="Pfam" id="PF01583">
    <property type="entry name" value="APS_kinase"/>
    <property type="match status" value="1"/>
</dbReference>
<feature type="region of interest" description="Disordered" evidence="10">
    <location>
        <begin position="62"/>
        <end position="88"/>
    </location>
</feature>
<dbReference type="SUPFAM" id="SSF52374">
    <property type="entry name" value="Nucleotidylyl transferase"/>
    <property type="match status" value="1"/>
</dbReference>
<proteinExistence type="inferred from homology"/>
<dbReference type="FunFam" id="3.10.400.10:FF:000001">
    <property type="entry name" value="bifunctional 3'-phosphoadenosine 5'-phosphosulfate synthase 1"/>
    <property type="match status" value="1"/>
</dbReference>
<dbReference type="HAMAP" id="MF_00065">
    <property type="entry name" value="Adenylyl_sulf_kinase"/>
    <property type="match status" value="1"/>
</dbReference>
<evidence type="ECO:0000313" key="15">
    <source>
        <dbReference type="Proteomes" id="UP000005226"/>
    </source>
</evidence>
<dbReference type="InterPro" id="IPR025980">
    <property type="entry name" value="ATP-Sase_PUA-like_dom"/>
</dbReference>
<reference evidence="14" key="3">
    <citation type="submission" date="2025-09" db="UniProtKB">
        <authorList>
            <consortium name="Ensembl"/>
        </authorList>
    </citation>
    <scope>IDENTIFICATION</scope>
</reference>
<evidence type="ECO:0000256" key="4">
    <source>
        <dbReference type="ARBA" id="ARBA00022679"/>
    </source>
</evidence>
<evidence type="ECO:0000256" key="10">
    <source>
        <dbReference type="SAM" id="MobiDB-lite"/>
    </source>
</evidence>
<dbReference type="NCBIfam" id="TIGR00455">
    <property type="entry name" value="apsK"/>
    <property type="match status" value="1"/>
</dbReference>
<keyword evidence="7" id="KW-0418">Kinase</keyword>
<reference evidence="14" key="2">
    <citation type="submission" date="2025-08" db="UniProtKB">
        <authorList>
            <consortium name="Ensembl"/>
        </authorList>
    </citation>
    <scope>IDENTIFICATION</scope>
</reference>
<dbReference type="InterPro" id="IPR014729">
    <property type="entry name" value="Rossmann-like_a/b/a_fold"/>
</dbReference>
<dbReference type="PANTHER" id="PTHR11055">
    <property type="entry name" value="BIFUNCTIONAL 3'-PHOSPHOADENOSINE 5'-PHOSPHOSULFATE SYNTHASE"/>
    <property type="match status" value="1"/>
</dbReference>
<sequence>MKPSLRAPVLGSVTSLKLNHWLLERKNVHISGPPPPPPPLNWAFKTRSIPLAQCYVSWEPSLKPSWSQSSRTFGGGSSPSERRHLSHPIARPPRVPAAFESREMSGAKKLCTNLERSTNVVYQAHHVSRSKRGQIVGTRGGFRGCTIWLTGLSGAGKTTISFALEEYLVTHAIPCYSLDGDNVRHGLNKNLGFSAEDREENIRRIAEVAKLFADAGLVCITSFISPFSKDREEARKIHASAGLPFFEVFIHAPLEVCEKRDVKGLYKKARAGEIKGFTGIDSNYESPDRPDLVLKTGELTVDECLQQVLELLRENDILPTGIMEEINELFVAENKLSAAVAEASTLPTISITKLDLQWVQVLAEGWASPLKGFMRERELLQVLHFGNLLDGGTINLTVPIVLPVSTETKQKLEGCEAVTLEYQGSRVAILRNMEFYANRIEERCARQWGTTCPQHPYIKMVMEGGDWLVGGDLEVLERIKWNDGLDQFRFTPQELKQKFKDMKADAVFAFQLRNPIHNGHALLMQDTKRRLLERGYKNPVLLLHPLGGWTKDDDVPLDWRMKQHAAVLEEGVLDPDNTIVAIFPSPMMYAGPTEVQWHCRARMIAGANFYIVGRDPAGMPHPETKKDLYDPTHGSKVLTMAPGLTSVEIIPFRVAAYNKVKSAMDFYDPERHSEFEFISGTKMRNMARNEENPPDGFMAPKAWSVLVEYYSSQKDK</sequence>
<evidence type="ECO:0000256" key="9">
    <source>
        <dbReference type="ARBA" id="ARBA00023268"/>
    </source>
</evidence>
<organism evidence="14 15">
    <name type="scientific">Takifugu rubripes</name>
    <name type="common">Japanese pufferfish</name>
    <name type="synonym">Fugu rubripes</name>
    <dbReference type="NCBI Taxonomy" id="31033"/>
    <lineage>
        <taxon>Eukaryota</taxon>
        <taxon>Metazoa</taxon>
        <taxon>Chordata</taxon>
        <taxon>Craniata</taxon>
        <taxon>Vertebrata</taxon>
        <taxon>Euteleostomi</taxon>
        <taxon>Actinopterygii</taxon>
        <taxon>Neopterygii</taxon>
        <taxon>Teleostei</taxon>
        <taxon>Neoteleostei</taxon>
        <taxon>Acanthomorphata</taxon>
        <taxon>Eupercaria</taxon>
        <taxon>Tetraodontiformes</taxon>
        <taxon>Tetradontoidea</taxon>
        <taxon>Tetraodontidae</taxon>
        <taxon>Takifugu</taxon>
    </lineage>
</organism>
<evidence type="ECO:0000259" key="12">
    <source>
        <dbReference type="Pfam" id="PF01747"/>
    </source>
</evidence>
<dbReference type="InterPro" id="IPR059117">
    <property type="entry name" value="APS_kinase_dom"/>
</dbReference>
<dbReference type="InParanoid" id="H2TKK6"/>
<evidence type="ECO:0000259" key="11">
    <source>
        <dbReference type="Pfam" id="PF01583"/>
    </source>
</evidence>
<dbReference type="Gene3D" id="3.10.400.10">
    <property type="entry name" value="Sulfate adenylyltransferase"/>
    <property type="match status" value="1"/>
</dbReference>
<accession>H2TKK6</accession>